<dbReference type="InterPro" id="IPR008927">
    <property type="entry name" value="6-PGluconate_DH-like_C_sf"/>
</dbReference>
<keyword evidence="7" id="KW-0732">Signal</keyword>
<evidence type="ECO:0000256" key="6">
    <source>
        <dbReference type="ARBA" id="ARBA00048793"/>
    </source>
</evidence>
<comment type="pathway">
    <text evidence="1">Cofactor biosynthesis; (R)-pantothenate biosynthesis; (R)-pantoate from 3-methyl-2-oxobutanoate: step 2/2.</text>
</comment>
<evidence type="ECO:0000259" key="8">
    <source>
        <dbReference type="Pfam" id="PF02558"/>
    </source>
</evidence>
<dbReference type="Proteomes" id="UP001521074">
    <property type="component" value="Unassembled WGS sequence"/>
</dbReference>
<evidence type="ECO:0000259" key="9">
    <source>
        <dbReference type="Pfam" id="PF08546"/>
    </source>
</evidence>
<feature type="chain" id="PRO_5045404652" description="2-dehydropantoate 2-reductase" evidence="7">
    <location>
        <begin position="21"/>
        <end position="337"/>
    </location>
</feature>
<dbReference type="RefSeq" id="WP_232876864.1">
    <property type="nucleotide sequence ID" value="NZ_JAJSOJ010000016.1"/>
</dbReference>
<reference evidence="10 11" key="1">
    <citation type="submission" date="2021-12" db="EMBL/GenBank/DDBJ databases">
        <title>Genome sequence of Acetobacter sicerae DmPark20a_162.</title>
        <authorList>
            <person name="Chaston J.M."/>
        </authorList>
    </citation>
    <scope>NUCLEOTIDE SEQUENCE [LARGE SCALE GENOMIC DNA]</scope>
    <source>
        <strain evidence="10 11">DmPark20a_162</strain>
    </source>
</reference>
<evidence type="ECO:0000313" key="11">
    <source>
        <dbReference type="Proteomes" id="UP001521074"/>
    </source>
</evidence>
<dbReference type="Pfam" id="PF08546">
    <property type="entry name" value="ApbA_C"/>
    <property type="match status" value="1"/>
</dbReference>
<sequence length="337" mass="35740">MKREPRICIAGMGAIGSLLAASLSSRSANLSLVARGDTLRTLQQNGLTCRKGGQVTTFRVSADVRAPDEIQDVILLAGKAHHLPDLVQTIRHAVGPQTCVVPVVNGVPWWLLPQLGIGSEAVASVNSILDPENRLSALPLTSIVGCVAYAFAKVEKPGDVSVEGPSCFVIGDAVGRTNTHARTVIGWLGEKDALFQISSDIKKEVWNKLSLNVATNFLSVLCEITLEGLVADAAIRPLVSQCLSEILMLGHACSIEGLCPVPKGMEIISAGGTHATSMLQDFRAGRPLELAALGDVIIALGRHTGVSLPTIETLLGLTRYVSTRRHTTHTKGILHVH</sequence>
<dbReference type="Gene3D" id="3.40.50.720">
    <property type="entry name" value="NAD(P)-binding Rossmann-like Domain"/>
    <property type="match status" value="1"/>
</dbReference>
<comment type="catalytic activity">
    <reaction evidence="6">
        <text>(R)-pantoate + NADP(+) = 2-dehydropantoate + NADPH + H(+)</text>
        <dbReference type="Rhea" id="RHEA:16233"/>
        <dbReference type="ChEBI" id="CHEBI:11561"/>
        <dbReference type="ChEBI" id="CHEBI:15378"/>
        <dbReference type="ChEBI" id="CHEBI:15980"/>
        <dbReference type="ChEBI" id="CHEBI:57783"/>
        <dbReference type="ChEBI" id="CHEBI:58349"/>
        <dbReference type="EC" id="1.1.1.169"/>
    </reaction>
</comment>
<dbReference type="InterPro" id="IPR013752">
    <property type="entry name" value="KPA_reductase"/>
</dbReference>
<dbReference type="EMBL" id="JAJSOJ010000016">
    <property type="protein sequence ID" value="MCE0743309.1"/>
    <property type="molecule type" value="Genomic_DNA"/>
</dbReference>
<evidence type="ECO:0000256" key="4">
    <source>
        <dbReference type="ARBA" id="ARBA00022655"/>
    </source>
</evidence>
<dbReference type="SUPFAM" id="SSF48179">
    <property type="entry name" value="6-phosphogluconate dehydrogenase C-terminal domain-like"/>
    <property type="match status" value="1"/>
</dbReference>
<protein>
    <recommendedName>
        <fullName evidence="3">2-dehydropantoate 2-reductase</fullName>
        <ecNumber evidence="2">1.1.1.169</ecNumber>
    </recommendedName>
    <alternativeName>
        <fullName evidence="5">Ketopantoate reductase</fullName>
    </alternativeName>
</protein>
<dbReference type="Gene3D" id="1.10.1040.10">
    <property type="entry name" value="N-(1-d-carboxylethyl)-l-norvaline Dehydrogenase, domain 2"/>
    <property type="match status" value="1"/>
</dbReference>
<feature type="domain" description="Ketopantoate reductase C-terminal" evidence="9">
    <location>
        <begin position="200"/>
        <end position="319"/>
    </location>
</feature>
<keyword evidence="4" id="KW-0566">Pantothenate biosynthesis</keyword>
<keyword evidence="11" id="KW-1185">Reference proteome</keyword>
<feature type="signal peptide" evidence="7">
    <location>
        <begin position="1"/>
        <end position="20"/>
    </location>
</feature>
<comment type="caution">
    <text evidence="10">The sequence shown here is derived from an EMBL/GenBank/DDBJ whole genome shotgun (WGS) entry which is preliminary data.</text>
</comment>
<evidence type="ECO:0000256" key="2">
    <source>
        <dbReference type="ARBA" id="ARBA00013014"/>
    </source>
</evidence>
<dbReference type="InterPro" id="IPR051402">
    <property type="entry name" value="KPR-Related"/>
</dbReference>
<evidence type="ECO:0000256" key="7">
    <source>
        <dbReference type="SAM" id="SignalP"/>
    </source>
</evidence>
<evidence type="ECO:0000256" key="1">
    <source>
        <dbReference type="ARBA" id="ARBA00004994"/>
    </source>
</evidence>
<organism evidence="10 11">
    <name type="scientific">Acetobacter sicerae</name>
    <dbReference type="NCBI Taxonomy" id="85325"/>
    <lineage>
        <taxon>Bacteria</taxon>
        <taxon>Pseudomonadati</taxon>
        <taxon>Pseudomonadota</taxon>
        <taxon>Alphaproteobacteria</taxon>
        <taxon>Acetobacterales</taxon>
        <taxon>Acetobacteraceae</taxon>
        <taxon>Acetobacter</taxon>
    </lineage>
</organism>
<gene>
    <name evidence="10" type="ORF">LWC05_05310</name>
</gene>
<evidence type="ECO:0000256" key="3">
    <source>
        <dbReference type="ARBA" id="ARBA00019465"/>
    </source>
</evidence>
<dbReference type="InterPro" id="IPR013332">
    <property type="entry name" value="KPR_N"/>
</dbReference>
<dbReference type="EC" id="1.1.1.169" evidence="2"/>
<dbReference type="Pfam" id="PF02558">
    <property type="entry name" value="ApbA"/>
    <property type="match status" value="1"/>
</dbReference>
<evidence type="ECO:0000313" key="10">
    <source>
        <dbReference type="EMBL" id="MCE0743309.1"/>
    </source>
</evidence>
<proteinExistence type="predicted"/>
<dbReference type="SUPFAM" id="SSF51735">
    <property type="entry name" value="NAD(P)-binding Rossmann-fold domains"/>
    <property type="match status" value="1"/>
</dbReference>
<dbReference type="PANTHER" id="PTHR21708:SF45">
    <property type="entry name" value="2-DEHYDROPANTOATE 2-REDUCTASE"/>
    <property type="match status" value="1"/>
</dbReference>
<name>A0ABS8VT41_9PROT</name>
<evidence type="ECO:0000256" key="5">
    <source>
        <dbReference type="ARBA" id="ARBA00032024"/>
    </source>
</evidence>
<dbReference type="PANTHER" id="PTHR21708">
    <property type="entry name" value="PROBABLE 2-DEHYDROPANTOATE 2-REDUCTASE"/>
    <property type="match status" value="1"/>
</dbReference>
<feature type="domain" description="Ketopantoate reductase N-terminal" evidence="8">
    <location>
        <begin position="7"/>
        <end position="173"/>
    </location>
</feature>
<accession>A0ABS8VT41</accession>
<dbReference type="InterPro" id="IPR036291">
    <property type="entry name" value="NAD(P)-bd_dom_sf"/>
</dbReference>
<dbReference type="InterPro" id="IPR013328">
    <property type="entry name" value="6PGD_dom2"/>
</dbReference>